<dbReference type="EMBL" id="LT598653">
    <property type="protein sequence ID" value="SBV32625.1"/>
    <property type="molecule type" value="Genomic_DNA"/>
</dbReference>
<dbReference type="SUPFAM" id="SSF48295">
    <property type="entry name" value="TrpR-like"/>
    <property type="match status" value="1"/>
</dbReference>
<dbReference type="InterPro" id="IPR036388">
    <property type="entry name" value="WH-like_DNA-bd_sf"/>
</dbReference>
<dbReference type="RefSeq" id="WP_246427310.1">
    <property type="nucleotide sequence ID" value="NZ_LT598653.1"/>
</dbReference>
<gene>
    <name evidence="2" type="ORF">SPPYR_1505</name>
</gene>
<protein>
    <submittedName>
        <fullName evidence="2">Transposase</fullName>
    </submittedName>
</protein>
<evidence type="ECO:0000256" key="1">
    <source>
        <dbReference type="ARBA" id="ARBA00009964"/>
    </source>
</evidence>
<accession>A0A1Y5PVI9</accession>
<comment type="similarity">
    <text evidence="1">Belongs to the transposase 8 family.</text>
</comment>
<dbReference type="PANTHER" id="PTHR37936:SF3">
    <property type="entry name" value="TRANSPOSASE INSC FOR INSERTION ELEMENT IS2A-RELATED"/>
    <property type="match status" value="1"/>
</dbReference>
<dbReference type="InterPro" id="IPR002514">
    <property type="entry name" value="Transposase_8"/>
</dbReference>
<sequence length="139" mass="14416">MNEDIAATGASALTTGHMSDHMSSRIAVVGGRRRWSVDQKLSILREAFGPDGSVSATCQRHAVGSGMLYTWRRQALAGDLTGAKRTPVPSFAEVEVSVPATATAGSGQIGIELPSGVRLTVDAAVDADALARVLSVLAR</sequence>
<dbReference type="KEGG" id="sphu:SPPYR_1505"/>
<name>A0A1Y5PVI9_9SPHN</name>
<dbReference type="GO" id="GO:0004803">
    <property type="term" value="F:transposase activity"/>
    <property type="evidence" value="ECO:0007669"/>
    <property type="project" value="InterPro"/>
</dbReference>
<dbReference type="Pfam" id="PF01527">
    <property type="entry name" value="HTH_Tnp_1"/>
    <property type="match status" value="1"/>
</dbReference>
<dbReference type="InterPro" id="IPR010921">
    <property type="entry name" value="Trp_repressor/repl_initiator"/>
</dbReference>
<dbReference type="PANTHER" id="PTHR37936">
    <property type="entry name" value="TRANSPOSASE INSC FOR INSERTION ELEMENT IS2A-RELATED"/>
    <property type="match status" value="1"/>
</dbReference>
<dbReference type="AlphaFoldDB" id="A0A1Y5PVI9"/>
<dbReference type="Gene3D" id="1.10.10.10">
    <property type="entry name" value="Winged helix-like DNA-binding domain superfamily/Winged helix DNA-binding domain"/>
    <property type="match status" value="1"/>
</dbReference>
<dbReference type="GO" id="GO:0043565">
    <property type="term" value="F:sequence-specific DNA binding"/>
    <property type="evidence" value="ECO:0007669"/>
    <property type="project" value="InterPro"/>
</dbReference>
<dbReference type="NCBIfam" id="NF047595">
    <property type="entry name" value="IS66_ISRel24_TnpA"/>
    <property type="match status" value="1"/>
</dbReference>
<dbReference type="GO" id="GO:0006313">
    <property type="term" value="P:DNA transposition"/>
    <property type="evidence" value="ECO:0007669"/>
    <property type="project" value="InterPro"/>
</dbReference>
<reference evidence="2" key="1">
    <citation type="submission" date="2016-03" db="EMBL/GenBank/DDBJ databases">
        <authorList>
            <person name="Ploux O."/>
        </authorList>
    </citation>
    <scope>NUCLEOTIDE SEQUENCE</scope>
    <source>
        <strain evidence="2">UC10</strain>
    </source>
</reference>
<organism evidence="2">
    <name type="scientific">uncultured Sphingopyxis sp</name>
    <dbReference type="NCBI Taxonomy" id="310581"/>
    <lineage>
        <taxon>Bacteria</taxon>
        <taxon>Pseudomonadati</taxon>
        <taxon>Pseudomonadota</taxon>
        <taxon>Alphaproteobacteria</taxon>
        <taxon>Sphingomonadales</taxon>
        <taxon>Sphingomonadaceae</taxon>
        <taxon>Sphingopyxis</taxon>
        <taxon>environmental samples</taxon>
    </lineage>
</organism>
<proteinExistence type="inferred from homology"/>
<evidence type="ECO:0000313" key="2">
    <source>
        <dbReference type="EMBL" id="SBV32625.1"/>
    </source>
</evidence>